<proteinExistence type="inferred from homology"/>
<reference evidence="5 6" key="1">
    <citation type="journal article" date="2016" name="BMC Genomics">
        <title>Combined genomic and structural analyses of a cultured magnetotactic bacterium reveals its niche adaptation to a dynamic environment.</title>
        <authorList>
            <person name="Araujo A.C."/>
            <person name="Morillo V."/>
            <person name="Cypriano J."/>
            <person name="Teixeira L.C."/>
            <person name="Leao P."/>
            <person name="Lyra S."/>
            <person name="Almeida L.G."/>
            <person name="Bazylinski D.A."/>
            <person name="Vasconcellos A.T."/>
            <person name="Abreu F."/>
            <person name="Lins U."/>
        </authorList>
    </citation>
    <scope>NUCLEOTIDE SEQUENCE [LARGE SCALE GENOMIC DNA]</scope>
    <source>
        <strain evidence="5 6">IT-1</strain>
    </source>
</reference>
<feature type="domain" description="Caspase family p20" evidence="4">
    <location>
        <begin position="28"/>
        <end position="105"/>
    </location>
</feature>
<dbReference type="PROSITE" id="PS50207">
    <property type="entry name" value="CASPASE_P10"/>
    <property type="match status" value="1"/>
</dbReference>
<feature type="compositionally biased region" description="Pro residues" evidence="2">
    <location>
        <begin position="454"/>
        <end position="469"/>
    </location>
</feature>
<evidence type="ECO:0000259" key="4">
    <source>
        <dbReference type="PROSITE" id="PS50208"/>
    </source>
</evidence>
<dbReference type="PROSITE" id="PS50208">
    <property type="entry name" value="CASPASE_P20"/>
    <property type="match status" value="1"/>
</dbReference>
<feature type="region of interest" description="Disordered" evidence="2">
    <location>
        <begin position="448"/>
        <end position="478"/>
    </location>
</feature>
<organism evidence="5 6">
    <name type="scientific">Magnetofaba australis IT-1</name>
    <dbReference type="NCBI Taxonomy" id="1434232"/>
    <lineage>
        <taxon>Bacteria</taxon>
        <taxon>Pseudomonadati</taxon>
        <taxon>Pseudomonadota</taxon>
        <taxon>Magnetococcia</taxon>
        <taxon>Magnetococcales</taxon>
        <taxon>Magnetococcaceae</taxon>
        <taxon>Magnetofaba</taxon>
    </lineage>
</organism>
<evidence type="ECO:0000313" key="6">
    <source>
        <dbReference type="Proteomes" id="UP000194003"/>
    </source>
</evidence>
<feature type="region of interest" description="Disordered" evidence="2">
    <location>
        <begin position="401"/>
        <end position="435"/>
    </location>
</feature>
<accession>A0A1Y2K5T3</accession>
<comment type="similarity">
    <text evidence="1">Belongs to the peptidase C14A family.</text>
</comment>
<evidence type="ECO:0000259" key="3">
    <source>
        <dbReference type="PROSITE" id="PS50207"/>
    </source>
</evidence>
<dbReference type="STRING" id="1434232.MAIT1_04275"/>
<dbReference type="PANTHER" id="PTHR22576">
    <property type="entry name" value="MUCOSA ASSOCIATED LYMPHOID TISSUE LYMPHOMA TRANSLOCATION PROTEIN 1/PARACASPASE"/>
    <property type="match status" value="1"/>
</dbReference>
<dbReference type="SUPFAM" id="SSF52129">
    <property type="entry name" value="Caspase-like"/>
    <property type="match status" value="1"/>
</dbReference>
<dbReference type="Gene3D" id="3.40.50.1460">
    <property type="match status" value="1"/>
</dbReference>
<dbReference type="GO" id="GO:0006508">
    <property type="term" value="P:proteolysis"/>
    <property type="evidence" value="ECO:0007669"/>
    <property type="project" value="InterPro"/>
</dbReference>
<dbReference type="InterPro" id="IPR052039">
    <property type="entry name" value="Caspase-related_regulators"/>
</dbReference>
<comment type="caution">
    <text evidence="5">The sequence shown here is derived from an EMBL/GenBank/DDBJ whole genome shotgun (WGS) entry which is preliminary data.</text>
</comment>
<name>A0A1Y2K5T3_9PROT</name>
<dbReference type="EMBL" id="LVJN01000019">
    <property type="protein sequence ID" value="OSM04374.1"/>
    <property type="molecule type" value="Genomic_DNA"/>
</dbReference>
<sequence length="604" mass="67252">MLLLALTSNSAQAAADRGLKLDKATDPARRVALVIGNSAYQHAGALRNPEHDARAVASKLRALGFDVVDGLDLDRRHMERAIRDFARKLRGAGVGLFYYAGHGLQVQGRNYLVPVDAALQDVEDLPFEAIPMRLIMTQLEREQRTNLVFLDACRNNPLARNLARSMGLSRDAAGSGGLAREQAGLGTLIAYATQPGNVAADGESRNSPFTQALLRHIDEPGLEVRQLMTAVRRDVAQTTHNRQIPWDHSSLMSDFWFVPKTREKSGPELAAALLPACDLMLSRNALTMPPTAKDQPPQNAYDCYQQALTLDFANTEARKGIAHIEQRIAEQCDTALRRNQPDRARIHLDKLRQINPESAAADELEARLNDLIALMERDKQERQDAIDRKIAQAQKEQERLRQEQERLRAEQEESSRRAREAELARQKLRDEQLRQDEQRYQELKQKMASIPEPTRAPPSAPAAPSPSAPEPEDPEKGRPLQEAELRAVLSGNTMSGDNIMKGKQLSIFFAQGGAVYGAPTKRGMSAISMGFGSKKIGDTGKWWVAGNVFCTKFERWHGGRKACRLMYEKDGEYHTYTTARSARGAGVLIEKFRQEKGDSRGLAR</sequence>
<dbReference type="InterPro" id="IPR001309">
    <property type="entry name" value="Pept_C14_p20"/>
</dbReference>
<dbReference type="InterPro" id="IPR015917">
    <property type="entry name" value="Pept_C14A"/>
</dbReference>
<evidence type="ECO:0000256" key="2">
    <source>
        <dbReference type="SAM" id="MobiDB-lite"/>
    </source>
</evidence>
<feature type="domain" description="Caspase family p10" evidence="3">
    <location>
        <begin position="188"/>
        <end position="259"/>
    </location>
</feature>
<dbReference type="Proteomes" id="UP000194003">
    <property type="component" value="Unassembled WGS sequence"/>
</dbReference>
<dbReference type="PANTHER" id="PTHR22576:SF37">
    <property type="entry name" value="MUCOSA-ASSOCIATED LYMPHOID TISSUE LYMPHOMA TRANSLOCATION PROTEIN 1"/>
    <property type="match status" value="1"/>
</dbReference>
<dbReference type="InterPro" id="IPR029030">
    <property type="entry name" value="Caspase-like_dom_sf"/>
</dbReference>
<dbReference type="InterPro" id="IPR011600">
    <property type="entry name" value="Pept_C14_caspase"/>
</dbReference>
<evidence type="ECO:0000256" key="1">
    <source>
        <dbReference type="ARBA" id="ARBA00010134"/>
    </source>
</evidence>
<protein>
    <recommendedName>
        <fullName evidence="7">Caspase family p20 domain-containing protein</fullName>
    </recommendedName>
</protein>
<evidence type="ECO:0000313" key="5">
    <source>
        <dbReference type="EMBL" id="OSM04374.1"/>
    </source>
</evidence>
<dbReference type="AlphaFoldDB" id="A0A1Y2K5T3"/>
<dbReference type="Pfam" id="PF00656">
    <property type="entry name" value="Peptidase_C14"/>
    <property type="match status" value="1"/>
</dbReference>
<keyword evidence="6" id="KW-1185">Reference proteome</keyword>
<dbReference type="GO" id="GO:0004197">
    <property type="term" value="F:cysteine-type endopeptidase activity"/>
    <property type="evidence" value="ECO:0007669"/>
    <property type="project" value="InterPro"/>
</dbReference>
<dbReference type="InterPro" id="IPR002138">
    <property type="entry name" value="Pept_C14_p10"/>
</dbReference>
<gene>
    <name evidence="5" type="ORF">MAIT1_04275</name>
</gene>
<evidence type="ECO:0008006" key="7">
    <source>
        <dbReference type="Google" id="ProtNLM"/>
    </source>
</evidence>
<dbReference type="SMART" id="SM00115">
    <property type="entry name" value="CASc"/>
    <property type="match status" value="1"/>
</dbReference>